<dbReference type="EMBL" id="JXTC01000382">
    <property type="protein sequence ID" value="PON58771.1"/>
    <property type="molecule type" value="Genomic_DNA"/>
</dbReference>
<gene>
    <name evidence="1" type="ORF">TorRG33x02_290260</name>
</gene>
<dbReference type="AlphaFoldDB" id="A0A2P5CCM2"/>
<dbReference type="Proteomes" id="UP000237000">
    <property type="component" value="Unassembled WGS sequence"/>
</dbReference>
<proteinExistence type="predicted"/>
<sequence length="130" mass="14463">MSKPSLLSVRRIIYLNFFWLGFEYLRCQGDTYNGYLPPDEASALSSVADEFKSKVVVLPSSRSYCQQAVSNYGYAINCDDCKGGDNRTGSFKQSTDRDDTSKLRSIGKSSMAWRRVGLSAPACVVARLHN</sequence>
<evidence type="ECO:0000313" key="1">
    <source>
        <dbReference type="EMBL" id="PON58771.1"/>
    </source>
</evidence>
<dbReference type="OrthoDB" id="10290168at2759"/>
<evidence type="ECO:0000313" key="2">
    <source>
        <dbReference type="Proteomes" id="UP000237000"/>
    </source>
</evidence>
<dbReference type="InParanoid" id="A0A2P5CCM2"/>
<protein>
    <submittedName>
        <fullName evidence="1">Uncharacterized protein</fullName>
    </submittedName>
</protein>
<reference evidence="2" key="1">
    <citation type="submission" date="2016-06" db="EMBL/GenBank/DDBJ databases">
        <title>Parallel loss of symbiosis genes in relatives of nitrogen-fixing non-legume Parasponia.</title>
        <authorList>
            <person name="Van Velzen R."/>
            <person name="Holmer R."/>
            <person name="Bu F."/>
            <person name="Rutten L."/>
            <person name="Van Zeijl A."/>
            <person name="Liu W."/>
            <person name="Santuari L."/>
            <person name="Cao Q."/>
            <person name="Sharma T."/>
            <person name="Shen D."/>
            <person name="Roswanjaya Y."/>
            <person name="Wardhani T."/>
            <person name="Kalhor M.S."/>
            <person name="Jansen J."/>
            <person name="Van den Hoogen J."/>
            <person name="Gungor B."/>
            <person name="Hartog M."/>
            <person name="Hontelez J."/>
            <person name="Verver J."/>
            <person name="Yang W.-C."/>
            <person name="Schijlen E."/>
            <person name="Repin R."/>
            <person name="Schilthuizen M."/>
            <person name="Schranz E."/>
            <person name="Heidstra R."/>
            <person name="Miyata K."/>
            <person name="Fedorova E."/>
            <person name="Kohlen W."/>
            <person name="Bisseling T."/>
            <person name="Smit S."/>
            <person name="Geurts R."/>
        </authorList>
    </citation>
    <scope>NUCLEOTIDE SEQUENCE [LARGE SCALE GENOMIC DNA]</scope>
    <source>
        <strain evidence="2">cv. RG33-2</strain>
    </source>
</reference>
<accession>A0A2P5CCM2</accession>
<name>A0A2P5CCM2_TREOI</name>
<comment type="caution">
    <text evidence="1">The sequence shown here is derived from an EMBL/GenBank/DDBJ whole genome shotgun (WGS) entry which is preliminary data.</text>
</comment>
<keyword evidence="2" id="KW-1185">Reference proteome</keyword>
<organism evidence="1 2">
    <name type="scientific">Trema orientale</name>
    <name type="common">Charcoal tree</name>
    <name type="synonym">Celtis orientalis</name>
    <dbReference type="NCBI Taxonomy" id="63057"/>
    <lineage>
        <taxon>Eukaryota</taxon>
        <taxon>Viridiplantae</taxon>
        <taxon>Streptophyta</taxon>
        <taxon>Embryophyta</taxon>
        <taxon>Tracheophyta</taxon>
        <taxon>Spermatophyta</taxon>
        <taxon>Magnoliopsida</taxon>
        <taxon>eudicotyledons</taxon>
        <taxon>Gunneridae</taxon>
        <taxon>Pentapetalae</taxon>
        <taxon>rosids</taxon>
        <taxon>fabids</taxon>
        <taxon>Rosales</taxon>
        <taxon>Cannabaceae</taxon>
        <taxon>Trema</taxon>
    </lineage>
</organism>